<dbReference type="Proteomes" id="UP000297352">
    <property type="component" value="Unassembled WGS sequence"/>
</dbReference>
<feature type="region of interest" description="Disordered" evidence="1">
    <location>
        <begin position="120"/>
        <end position="152"/>
    </location>
</feature>
<keyword evidence="2" id="KW-0378">Hydrolase</keyword>
<evidence type="ECO:0000313" key="3">
    <source>
        <dbReference type="EMBL" id="TGL74558.1"/>
    </source>
</evidence>
<reference evidence="3" key="2">
    <citation type="journal article" date="2019" name="PLoS Negl. Trop. Dis.">
        <title>Revisiting the worldwide diversity of Leptospira species in the environment.</title>
        <authorList>
            <person name="Vincent A.T."/>
            <person name="Schiettekatte O."/>
            <person name="Bourhy P."/>
            <person name="Veyrier F.J."/>
            <person name="Picardeau M."/>
        </authorList>
    </citation>
    <scope>NUCLEOTIDE SEQUENCE</scope>
    <source>
        <strain evidence="3">201702449</strain>
    </source>
</reference>
<dbReference type="SUPFAM" id="SSF101738">
    <property type="entry name" value="SspB-like"/>
    <property type="match status" value="1"/>
</dbReference>
<dbReference type="AlphaFoldDB" id="A0A2N0AWS3"/>
<dbReference type="EMBL" id="JAMQQD010000007">
    <property type="protein sequence ID" value="MCW7516674.1"/>
    <property type="molecule type" value="Genomic_DNA"/>
</dbReference>
<accession>A0A2N0AWS3</accession>
<dbReference type="InterPro" id="IPR036760">
    <property type="entry name" value="SspB-like_sf"/>
</dbReference>
<proteinExistence type="predicted"/>
<reference evidence="3" key="1">
    <citation type="submission" date="2018-10" db="EMBL/GenBank/DDBJ databases">
        <authorList>
            <person name="Vincent A.T."/>
            <person name="Schiettekatte O."/>
            <person name="Bourhy P."/>
            <person name="Veyrier F.J."/>
            <person name="Picardeau M."/>
        </authorList>
    </citation>
    <scope>NUCLEOTIDE SEQUENCE</scope>
    <source>
        <strain evidence="3">201702449</strain>
    </source>
</reference>
<sequence>MSQNLTQEEITTLREFKRDLFNLYWERFGVFYLHVMPHPKLEIGKRGLLNAEKESGIVLVFGDKAVKVLDSKPDYLFAELQFGSTWEPTMIPWDAVFRIYDKFQNSATQLRFLQIETNTNPEESLSKPKSQKPEVTGEGNVIRVDFGGKRNE</sequence>
<protein>
    <submittedName>
        <fullName evidence="2">ClpXP protease specificity-enhancing factor SspB</fullName>
    </submittedName>
    <submittedName>
        <fullName evidence="3">Stringent starvation protein B</fullName>
    </submittedName>
</protein>
<gene>
    <name evidence="3" type="ORF">EHQ60_01150</name>
    <name evidence="2" type="ORF">ND810_16025</name>
</gene>
<dbReference type="Gene3D" id="2.30.30.220">
    <property type="entry name" value="SspB-like"/>
    <property type="match status" value="1"/>
</dbReference>
<organism evidence="2 5">
    <name type="scientific">Leptospira levettii</name>
    <dbReference type="NCBI Taxonomy" id="2023178"/>
    <lineage>
        <taxon>Bacteria</taxon>
        <taxon>Pseudomonadati</taxon>
        <taxon>Spirochaetota</taxon>
        <taxon>Spirochaetia</taxon>
        <taxon>Leptospirales</taxon>
        <taxon>Leptospiraceae</taxon>
        <taxon>Leptospira</taxon>
    </lineage>
</organism>
<evidence type="ECO:0000313" key="4">
    <source>
        <dbReference type="Proteomes" id="UP000297352"/>
    </source>
</evidence>
<evidence type="ECO:0000256" key="1">
    <source>
        <dbReference type="SAM" id="MobiDB-lite"/>
    </source>
</evidence>
<comment type="caution">
    <text evidence="2">The sequence shown here is derived from an EMBL/GenBank/DDBJ whole genome shotgun (WGS) entry which is preliminary data.</text>
</comment>
<keyword evidence="2" id="KW-0645">Protease</keyword>
<dbReference type="GO" id="GO:0008233">
    <property type="term" value="F:peptidase activity"/>
    <property type="evidence" value="ECO:0007669"/>
    <property type="project" value="UniProtKB-KW"/>
</dbReference>
<reference evidence="2" key="3">
    <citation type="submission" date="2022-06" db="EMBL/GenBank/DDBJ databases">
        <title>Leptospira isolates from biofilms formed at urban environments.</title>
        <authorList>
            <person name="Ribeiro P.S."/>
            <person name="Sousa T."/>
            <person name="Carvalho N."/>
            <person name="Aburjaile F."/>
            <person name="Neves F."/>
            <person name="Oliveira D."/>
            <person name="Blanco L."/>
            <person name="Lima J."/>
            <person name="Costa F."/>
            <person name="Brenig B."/>
            <person name="Soares S."/>
            <person name="Ramos R."/>
            <person name="Goes-Neto A."/>
            <person name="Matiuzzi M."/>
            <person name="Azevedo V."/>
            <person name="Ristow P."/>
        </authorList>
    </citation>
    <scope>NUCLEOTIDE SEQUENCE</scope>
    <source>
        <strain evidence="2">VSF7</strain>
    </source>
</reference>
<keyword evidence="4" id="KW-1185">Reference proteome</keyword>
<dbReference type="GeneID" id="93342432"/>
<dbReference type="Proteomes" id="UP001209694">
    <property type="component" value="Unassembled WGS sequence"/>
</dbReference>
<evidence type="ECO:0000313" key="5">
    <source>
        <dbReference type="Proteomes" id="UP001209694"/>
    </source>
</evidence>
<dbReference type="RefSeq" id="WP_100715912.1">
    <property type="nucleotide sequence ID" value="NZ_JAMQPS010000005.1"/>
</dbReference>
<dbReference type="GO" id="GO:0006508">
    <property type="term" value="P:proteolysis"/>
    <property type="evidence" value="ECO:0007669"/>
    <property type="project" value="UniProtKB-KW"/>
</dbReference>
<evidence type="ECO:0000313" key="2">
    <source>
        <dbReference type="EMBL" id="MCW7516674.1"/>
    </source>
</evidence>
<dbReference type="EMBL" id="RQGI01000007">
    <property type="protein sequence ID" value="TGL74558.1"/>
    <property type="molecule type" value="Genomic_DNA"/>
</dbReference>
<name>A0A2N0AWS3_9LEPT</name>